<dbReference type="Gene3D" id="3.10.129.10">
    <property type="entry name" value="Hotdog Thioesterase"/>
    <property type="match status" value="2"/>
</dbReference>
<proteinExistence type="predicted"/>
<dbReference type="EMBL" id="JACHGB010000005">
    <property type="protein sequence ID" value="MBB5272745.1"/>
    <property type="molecule type" value="Genomic_DNA"/>
</dbReference>
<protein>
    <submittedName>
        <fullName evidence="1">Acyl-CoA thioesterase FadM</fullName>
    </submittedName>
</protein>
<dbReference type="InterPro" id="IPR029069">
    <property type="entry name" value="HotDog_dom_sf"/>
</dbReference>
<dbReference type="AlphaFoldDB" id="A0A7W8HKD1"/>
<dbReference type="Proteomes" id="UP000532440">
    <property type="component" value="Unassembled WGS sequence"/>
</dbReference>
<keyword evidence="2" id="KW-1185">Reference proteome</keyword>
<sequence length="304" mass="33235">MRHDAWRREAASYPLRGELMPRYSDVDVWQHLNNTALISLQGEAVQHGLRSAFGPNAWRDSQPVLGCVANATDFLAEAYYPEPLAWGARVVGADARGVRIATALFQHEQCVGLHEASFLGWAEGHAVGLGEAQLSELRAAGIAGTEALEPAFAPEGVATAPDLGHFPWHRTVGVRFGDSDARRLASDTWLARCAEQMRVAFLNHVYGPQRHVRGGMMVAHVSLHWQRRTMPGTEWELGCGVAHMGERSLAVRGAMFEAGQCVATCESVMVAIDRETRRSAKITDEARALLDPYRMRPGSAGLTS</sequence>
<dbReference type="Pfam" id="PF13279">
    <property type="entry name" value="4HBT_2"/>
    <property type="match status" value="1"/>
</dbReference>
<dbReference type="SUPFAM" id="SSF54637">
    <property type="entry name" value="Thioesterase/thiol ester dehydrase-isomerase"/>
    <property type="match status" value="2"/>
</dbReference>
<reference evidence="1 2" key="1">
    <citation type="submission" date="2020-08" db="EMBL/GenBank/DDBJ databases">
        <title>Genomic Encyclopedia of Type Strains, Phase IV (KMG-IV): sequencing the most valuable type-strain genomes for metagenomic binning, comparative biology and taxonomic classification.</title>
        <authorList>
            <person name="Goeker M."/>
        </authorList>
    </citation>
    <scope>NUCLEOTIDE SEQUENCE [LARGE SCALE GENOMIC DNA]</scope>
    <source>
        <strain evidence="1 2">DSM 29781</strain>
    </source>
</reference>
<evidence type="ECO:0000313" key="1">
    <source>
        <dbReference type="EMBL" id="MBB5272745.1"/>
    </source>
</evidence>
<evidence type="ECO:0000313" key="2">
    <source>
        <dbReference type="Proteomes" id="UP000532440"/>
    </source>
</evidence>
<name>A0A7W8HKD1_9BURK</name>
<gene>
    <name evidence="1" type="ORF">HNQ70_002768</name>
</gene>
<organism evidence="1 2">
    <name type="scientific">Quisquiliibacterium transsilvanicum</name>
    <dbReference type="NCBI Taxonomy" id="1549638"/>
    <lineage>
        <taxon>Bacteria</taxon>
        <taxon>Pseudomonadati</taxon>
        <taxon>Pseudomonadota</taxon>
        <taxon>Betaproteobacteria</taxon>
        <taxon>Burkholderiales</taxon>
        <taxon>Burkholderiaceae</taxon>
        <taxon>Quisquiliibacterium</taxon>
    </lineage>
</organism>
<dbReference type="RefSeq" id="WP_183968559.1">
    <property type="nucleotide sequence ID" value="NZ_BAABEW010000012.1"/>
</dbReference>
<comment type="caution">
    <text evidence="1">The sequence shown here is derived from an EMBL/GenBank/DDBJ whole genome shotgun (WGS) entry which is preliminary data.</text>
</comment>
<accession>A0A7W8HKD1</accession>